<protein>
    <submittedName>
        <fullName evidence="2">Uncharacterized protein</fullName>
    </submittedName>
</protein>
<sequence length="938" mass="101512">MGNSSKFSFPLPGRRHKPTAPPPPAPGPLTKAQKILGTGNVGTDPASSKWAWDARSNSAISISVSETTASQTEGGNSGLGISHQGDVAGESVRRDVRWEDESEIIPRGASRQSNMAMGTMTHDVVTDASSLRRRQSNSTITSYYDKSKQPLSISQQTSNSAMAKGLPSKVNALLDIDGSMSAPKEKKKKSKLDFSALLSKSKSRKHAKPEPERIHVLGPDMMTKSPSVMSLSPDITPSAVMQRMDRKLRSKPTMESLRDREMPPLVEGQAVHQNSQQQQPQPHSPRRPTTGRHRPTKSTVDLYNLYDHYEQRSFADVLEPDAFDEMDPDFEPAQSPQVPTHPVLPMGSSRNNFLSPFPQNSSRPPQPSKQALMTGVPDTILAAGMTSLSLTSPPADCASVSSRHTRTSKASKRTDHSLTDLDLQLNSMLSLSSDSEEDSYEPSSKSSLAVPGLSDGQTSPTSPRSAGSQLSVTSNPQDTSRGKVPKRTSFATSPQFLPIPEGSAAANPPNIRARSSSLSPGSTINMEAPLSLQQRFRPSLLPPSTSSPTTSKNMSYGSTMTVTTHEAKAISMVPKSTLQNHQTEGQLGFPTPPSHRAQQLSIASRTSDQPTPPLSPSSVDFYLQSQHTSVSGLDNISICSGLSHNGSVAKGGRRSSTTSSVNDAGNGRFMAVTRQEEMLLAALRLKRARMREDIIAEFEGDMDNERGEHQLNRHATNASSNSSSRMSRQSSASTMRTMETGNLSARPKQQPQAYLNAGSMEMLGEKEKAAARGQILMMMDRPGENPAWETTEPTPDLNDFLDFDSHLDEFPVPSFSNPERRGSRASSRASLRSTSEVASRSQGQKLSAMTPSNVYRRDSEPQAGSAGTSYRGSSSGKDAHTDRIMEEDEAAGVPRPDSPITPMDFPVPMSMTRKKQVRLSAVGTYKPNVEAGWWDDSG</sequence>
<feature type="region of interest" description="Disordered" evidence="1">
    <location>
        <begin position="644"/>
        <end position="665"/>
    </location>
</feature>
<feature type="compositionally biased region" description="Polar residues" evidence="1">
    <location>
        <begin position="455"/>
        <end position="479"/>
    </location>
</feature>
<feature type="compositionally biased region" description="Low complexity" evidence="1">
    <location>
        <begin position="272"/>
        <end position="281"/>
    </location>
</feature>
<evidence type="ECO:0000313" key="3">
    <source>
        <dbReference type="Proteomes" id="UP001270362"/>
    </source>
</evidence>
<name>A0AAE0XH72_9PEZI</name>
<dbReference type="AlphaFoldDB" id="A0AAE0XH72"/>
<feature type="compositionally biased region" description="Polar residues" evidence="1">
    <location>
        <begin position="224"/>
        <end position="235"/>
    </location>
</feature>
<feature type="compositionally biased region" description="Basic residues" evidence="1">
    <location>
        <begin position="284"/>
        <end position="296"/>
    </location>
</feature>
<feature type="compositionally biased region" description="Polar residues" evidence="1">
    <location>
        <begin position="136"/>
        <end position="161"/>
    </location>
</feature>
<feature type="region of interest" description="Disordered" evidence="1">
    <location>
        <begin position="713"/>
        <end position="750"/>
    </location>
</feature>
<proteinExistence type="predicted"/>
<feature type="compositionally biased region" description="Polar residues" evidence="1">
    <location>
        <begin position="65"/>
        <end position="74"/>
    </location>
</feature>
<feature type="region of interest" description="Disordered" evidence="1">
    <location>
        <begin position="1"/>
        <end position="51"/>
    </location>
</feature>
<feature type="compositionally biased region" description="Polar residues" evidence="1">
    <location>
        <begin position="834"/>
        <end position="853"/>
    </location>
</feature>
<feature type="region of interest" description="Disordered" evidence="1">
    <location>
        <begin position="323"/>
        <end position="372"/>
    </location>
</feature>
<feature type="compositionally biased region" description="Polar residues" evidence="1">
    <location>
        <begin position="596"/>
        <end position="609"/>
    </location>
</feature>
<keyword evidence="3" id="KW-1185">Reference proteome</keyword>
<feature type="region of interest" description="Disordered" evidence="1">
    <location>
        <begin position="391"/>
        <end position="419"/>
    </location>
</feature>
<feature type="compositionally biased region" description="Polar residues" evidence="1">
    <location>
        <begin position="513"/>
        <end position="524"/>
    </location>
</feature>
<evidence type="ECO:0000313" key="2">
    <source>
        <dbReference type="EMBL" id="KAK3693186.1"/>
    </source>
</evidence>
<feature type="compositionally biased region" description="Low complexity" evidence="1">
    <location>
        <begin position="538"/>
        <end position="551"/>
    </location>
</feature>
<feature type="compositionally biased region" description="Polar residues" evidence="1">
    <location>
        <begin position="654"/>
        <end position="663"/>
    </location>
</feature>
<reference evidence="2" key="1">
    <citation type="journal article" date="2023" name="Mol. Phylogenet. Evol.">
        <title>Genome-scale phylogeny and comparative genomics of the fungal order Sordariales.</title>
        <authorList>
            <person name="Hensen N."/>
            <person name="Bonometti L."/>
            <person name="Westerberg I."/>
            <person name="Brannstrom I.O."/>
            <person name="Guillou S."/>
            <person name="Cros-Aarteil S."/>
            <person name="Calhoun S."/>
            <person name="Haridas S."/>
            <person name="Kuo A."/>
            <person name="Mondo S."/>
            <person name="Pangilinan J."/>
            <person name="Riley R."/>
            <person name="LaButti K."/>
            <person name="Andreopoulos B."/>
            <person name="Lipzen A."/>
            <person name="Chen C."/>
            <person name="Yan M."/>
            <person name="Daum C."/>
            <person name="Ng V."/>
            <person name="Clum A."/>
            <person name="Steindorff A."/>
            <person name="Ohm R.A."/>
            <person name="Martin F."/>
            <person name="Silar P."/>
            <person name="Natvig D.O."/>
            <person name="Lalanne C."/>
            <person name="Gautier V."/>
            <person name="Ament-Velasquez S.L."/>
            <person name="Kruys A."/>
            <person name="Hutchinson M.I."/>
            <person name="Powell A.J."/>
            <person name="Barry K."/>
            <person name="Miller A.N."/>
            <person name="Grigoriev I.V."/>
            <person name="Debuchy R."/>
            <person name="Gladieux P."/>
            <person name="Hiltunen Thoren M."/>
            <person name="Johannesson H."/>
        </authorList>
    </citation>
    <scope>NUCLEOTIDE SEQUENCE</scope>
    <source>
        <strain evidence="2">CBS 314.62</strain>
    </source>
</reference>
<feature type="compositionally biased region" description="Low complexity" evidence="1">
    <location>
        <begin position="824"/>
        <end position="833"/>
    </location>
</feature>
<feature type="compositionally biased region" description="Low complexity" evidence="1">
    <location>
        <begin position="715"/>
        <end position="738"/>
    </location>
</feature>
<feature type="region of interest" description="Disordered" evidence="1">
    <location>
        <begin position="431"/>
        <end position="524"/>
    </location>
</feature>
<reference evidence="2" key="2">
    <citation type="submission" date="2023-06" db="EMBL/GenBank/DDBJ databases">
        <authorList>
            <consortium name="Lawrence Berkeley National Laboratory"/>
            <person name="Haridas S."/>
            <person name="Hensen N."/>
            <person name="Bonometti L."/>
            <person name="Westerberg I."/>
            <person name="Brannstrom I.O."/>
            <person name="Guillou S."/>
            <person name="Cros-Aarteil S."/>
            <person name="Calhoun S."/>
            <person name="Kuo A."/>
            <person name="Mondo S."/>
            <person name="Pangilinan J."/>
            <person name="Riley R."/>
            <person name="Labutti K."/>
            <person name="Andreopoulos B."/>
            <person name="Lipzen A."/>
            <person name="Chen C."/>
            <person name="Yanf M."/>
            <person name="Daum C."/>
            <person name="Ng V."/>
            <person name="Clum A."/>
            <person name="Steindorff A."/>
            <person name="Ohm R."/>
            <person name="Martin F."/>
            <person name="Silar P."/>
            <person name="Natvig D."/>
            <person name="Lalanne C."/>
            <person name="Gautier V."/>
            <person name="Ament-Velasquez S.L."/>
            <person name="Kruys A."/>
            <person name="Hutchinson M.I."/>
            <person name="Powell A.J."/>
            <person name="Barry K."/>
            <person name="Miller A.N."/>
            <person name="Grigoriev I.V."/>
            <person name="Debuchy R."/>
            <person name="Gladieux P."/>
            <person name="Thoren M.H."/>
            <person name="Johannesson H."/>
        </authorList>
    </citation>
    <scope>NUCLEOTIDE SEQUENCE</scope>
    <source>
        <strain evidence="2">CBS 314.62</strain>
    </source>
</reference>
<organism evidence="2 3">
    <name type="scientific">Podospora appendiculata</name>
    <dbReference type="NCBI Taxonomy" id="314037"/>
    <lineage>
        <taxon>Eukaryota</taxon>
        <taxon>Fungi</taxon>
        <taxon>Dikarya</taxon>
        <taxon>Ascomycota</taxon>
        <taxon>Pezizomycotina</taxon>
        <taxon>Sordariomycetes</taxon>
        <taxon>Sordariomycetidae</taxon>
        <taxon>Sordariales</taxon>
        <taxon>Podosporaceae</taxon>
        <taxon>Podospora</taxon>
    </lineage>
</organism>
<feature type="region of interest" description="Disordered" evidence="1">
    <location>
        <begin position="536"/>
        <end position="556"/>
    </location>
</feature>
<feature type="compositionally biased region" description="Polar residues" evidence="1">
    <location>
        <begin position="348"/>
        <end position="371"/>
    </location>
</feature>
<feature type="region of interest" description="Disordered" evidence="1">
    <location>
        <begin position="179"/>
        <end position="298"/>
    </location>
</feature>
<dbReference type="EMBL" id="JAULSO010000001">
    <property type="protein sequence ID" value="KAK3693186.1"/>
    <property type="molecule type" value="Genomic_DNA"/>
</dbReference>
<comment type="caution">
    <text evidence="2">The sequence shown here is derived from an EMBL/GenBank/DDBJ whole genome shotgun (WGS) entry which is preliminary data.</text>
</comment>
<feature type="region of interest" description="Disordered" evidence="1">
    <location>
        <begin position="782"/>
        <end position="908"/>
    </location>
</feature>
<evidence type="ECO:0000256" key="1">
    <source>
        <dbReference type="SAM" id="MobiDB-lite"/>
    </source>
</evidence>
<dbReference type="Proteomes" id="UP001270362">
    <property type="component" value="Unassembled WGS sequence"/>
</dbReference>
<feature type="region of interest" description="Disordered" evidence="1">
    <location>
        <begin position="582"/>
        <end position="618"/>
    </location>
</feature>
<accession>A0AAE0XH72</accession>
<feature type="region of interest" description="Disordered" evidence="1">
    <location>
        <begin position="65"/>
        <end position="164"/>
    </location>
</feature>
<feature type="compositionally biased region" description="Polar residues" evidence="1">
    <location>
        <begin position="739"/>
        <end position="750"/>
    </location>
</feature>
<gene>
    <name evidence="2" type="ORF">B0T22DRAFT_34811</name>
</gene>
<feature type="compositionally biased region" description="Polar residues" evidence="1">
    <location>
        <begin position="865"/>
        <end position="876"/>
    </location>
</feature>